<dbReference type="Pfam" id="PF11899">
    <property type="entry name" value="DUF3419"/>
    <property type="match status" value="1"/>
</dbReference>
<keyword evidence="1" id="KW-1133">Transmembrane helix</keyword>
<gene>
    <name evidence="2" type="ORF">L2764_11045</name>
</gene>
<comment type="caution">
    <text evidence="2">The sequence shown here is derived from an EMBL/GenBank/DDBJ whole genome shotgun (WGS) entry which is preliminary data.</text>
</comment>
<keyword evidence="1" id="KW-0472">Membrane</keyword>
<keyword evidence="3" id="KW-1185">Reference proteome</keyword>
<feature type="transmembrane region" description="Helical" evidence="1">
    <location>
        <begin position="135"/>
        <end position="152"/>
    </location>
</feature>
<keyword evidence="1" id="KW-0812">Transmembrane</keyword>
<accession>A0ABT0LBV4</accession>
<evidence type="ECO:0000313" key="2">
    <source>
        <dbReference type="EMBL" id="MCL1124995.1"/>
    </source>
</evidence>
<dbReference type="PANTHER" id="PTHR47473">
    <property type="entry name" value="BTA1P"/>
    <property type="match status" value="1"/>
</dbReference>
<sequence>MSYFFKKLTSQHIVYNAVWEDARIDRALLNIDKNANILTITSAGCNALNYLLDDPKHIDCIDLNPCQNMLLNLKKSSFEQLEFSDIKKLFFHGSHPEFEHILQELYATGKLPTQEYQFWLKHKKLLNGKGLRPSFYYYGTSGVAAFIIYLISKFIPGSRQALEAFFHAETLEEQRSLYKTKIRPVIWNPITRLLFKVPWAYHLLGVPKAQVQIIKDQFSYNLGEFTIQQVDHIAMNISTKDNYFWRVYALGCYSEIAKPEYLAKENFKKIKQRVNRVHTFTTTITEYLNQTNTVYSHMILLDHMDWMYQDSDSLRSEWQTILAHTDEGSIILIRTAGNQSWFIPEFIQRHFDFETQKIKVDSLHLQDRVGTYGSTHLGVRITKRVPHANVA</sequence>
<organism evidence="2 3">
    <name type="scientific">Shewanella surugensis</name>
    <dbReference type="NCBI Taxonomy" id="212020"/>
    <lineage>
        <taxon>Bacteria</taxon>
        <taxon>Pseudomonadati</taxon>
        <taxon>Pseudomonadota</taxon>
        <taxon>Gammaproteobacteria</taxon>
        <taxon>Alteromonadales</taxon>
        <taxon>Shewanellaceae</taxon>
        <taxon>Shewanella</taxon>
    </lineage>
</organism>
<dbReference type="Proteomes" id="UP001203423">
    <property type="component" value="Unassembled WGS sequence"/>
</dbReference>
<dbReference type="RefSeq" id="WP_248940271.1">
    <property type="nucleotide sequence ID" value="NZ_JAKIKS010000036.1"/>
</dbReference>
<protein>
    <submittedName>
        <fullName evidence="2">BtaA family protein</fullName>
    </submittedName>
</protein>
<name>A0ABT0LBV4_9GAMM</name>
<proteinExistence type="predicted"/>
<dbReference type="PANTHER" id="PTHR47473:SF1">
    <property type="entry name" value="METHYLTRANSFERASE DOMAIN-CONTAINING PROTEIN"/>
    <property type="match status" value="1"/>
</dbReference>
<reference evidence="2 3" key="1">
    <citation type="submission" date="2022-01" db="EMBL/GenBank/DDBJ databases">
        <title>Whole genome-based taxonomy of the Shewanellaceae.</title>
        <authorList>
            <person name="Martin-Rodriguez A.J."/>
        </authorList>
    </citation>
    <scope>NUCLEOTIDE SEQUENCE [LARGE SCALE GENOMIC DNA]</scope>
    <source>
        <strain evidence="2 3">DSM 17177</strain>
    </source>
</reference>
<dbReference type="EMBL" id="JAKIKS010000036">
    <property type="protein sequence ID" value="MCL1124995.1"/>
    <property type="molecule type" value="Genomic_DNA"/>
</dbReference>
<evidence type="ECO:0000256" key="1">
    <source>
        <dbReference type="SAM" id="Phobius"/>
    </source>
</evidence>
<evidence type="ECO:0000313" key="3">
    <source>
        <dbReference type="Proteomes" id="UP001203423"/>
    </source>
</evidence>
<dbReference type="InterPro" id="IPR021829">
    <property type="entry name" value="DUF3419"/>
</dbReference>